<evidence type="ECO:0000313" key="3">
    <source>
        <dbReference type="Proteomes" id="UP000572754"/>
    </source>
</evidence>
<feature type="compositionally biased region" description="Acidic residues" evidence="1">
    <location>
        <begin position="170"/>
        <end position="188"/>
    </location>
</feature>
<dbReference type="Proteomes" id="UP000572754">
    <property type="component" value="Unassembled WGS sequence"/>
</dbReference>
<keyword evidence="3" id="KW-1185">Reference proteome</keyword>
<reference evidence="2 3" key="2">
    <citation type="submission" date="2020-05" db="EMBL/GenBank/DDBJ databases">
        <title>Identification and distribution of gene clusters putatively required for synthesis of sphingolipid metabolism inhibitors in phylogenetically diverse species of the filamentous fungus Fusarium.</title>
        <authorList>
            <person name="Kim H.-S."/>
            <person name="Busman M."/>
            <person name="Brown D.W."/>
            <person name="Divon H."/>
            <person name="Uhlig S."/>
            <person name="Proctor R.H."/>
        </authorList>
    </citation>
    <scope>NUCLEOTIDE SEQUENCE [LARGE SCALE GENOMIC DNA]</scope>
    <source>
        <strain evidence="2 3">NRRL 25331</strain>
    </source>
</reference>
<dbReference type="AlphaFoldDB" id="A0A8H5WKZ4"/>
<evidence type="ECO:0000256" key="1">
    <source>
        <dbReference type="SAM" id="MobiDB-lite"/>
    </source>
</evidence>
<evidence type="ECO:0000313" key="2">
    <source>
        <dbReference type="EMBL" id="KAF5662465.1"/>
    </source>
</evidence>
<proteinExistence type="predicted"/>
<name>A0A8H5WKZ4_FUSCI</name>
<feature type="region of interest" description="Disordered" evidence="1">
    <location>
        <begin position="147"/>
        <end position="192"/>
    </location>
</feature>
<protein>
    <submittedName>
        <fullName evidence="2">Uncharacterized protein</fullName>
    </submittedName>
</protein>
<dbReference type="EMBL" id="JAAQPE010000458">
    <property type="protein sequence ID" value="KAF5662465.1"/>
    <property type="molecule type" value="Genomic_DNA"/>
</dbReference>
<organism evidence="2 3">
    <name type="scientific">Fusarium circinatum</name>
    <name type="common">Pitch canker fungus</name>
    <name type="synonym">Gibberella circinata</name>
    <dbReference type="NCBI Taxonomy" id="48490"/>
    <lineage>
        <taxon>Eukaryota</taxon>
        <taxon>Fungi</taxon>
        <taxon>Dikarya</taxon>
        <taxon>Ascomycota</taxon>
        <taxon>Pezizomycotina</taxon>
        <taxon>Sordariomycetes</taxon>
        <taxon>Hypocreomycetidae</taxon>
        <taxon>Hypocreales</taxon>
        <taxon>Nectriaceae</taxon>
        <taxon>Fusarium</taxon>
        <taxon>Fusarium fujikuroi species complex</taxon>
    </lineage>
</organism>
<reference evidence="3" key="1">
    <citation type="journal article" date="2020" name="BMC Genomics">
        <title>Correction to: Identification and distribution of gene clusters required for synthesis of sphingolipid metabolism inhibitors in diverse species of the filamentous fungus Fusarium.</title>
        <authorList>
            <person name="Kim H.S."/>
            <person name="Lohmar J.M."/>
            <person name="Busman M."/>
            <person name="Brown D.W."/>
            <person name="Naumann T.A."/>
            <person name="Divon H.H."/>
            <person name="Lysoe E."/>
            <person name="Uhlig S."/>
            <person name="Proctor R.H."/>
        </authorList>
    </citation>
    <scope>NUCLEOTIDE SEQUENCE [LARGE SCALE GENOMIC DNA]</scope>
    <source>
        <strain evidence="3">NRRL 25331</strain>
    </source>
</reference>
<accession>A0A8H5WKZ4</accession>
<comment type="caution">
    <text evidence="2">The sequence shown here is derived from an EMBL/GenBank/DDBJ whole genome shotgun (WGS) entry which is preliminary data.</text>
</comment>
<gene>
    <name evidence="2" type="ORF">FCIRC_11508</name>
</gene>
<sequence>MSKSSSNTLDSRAVFTHSYREGAKCIGWAKSQGRRCNRAIGIARVREHESLMKRLNSVPLEQRADHPHLEEAVKLLLCHQHKHTDFNKELEDASQKFRDAAEAAKEEKAARVKLEKPVPQKLPGILRKPTVQFVTPVPLPATRRGAELAEGSAANSEGPRRRLQASDIPSEPESESESESESSSESDSDDVKVVDIHPLEAWERYHSKWKAIDKSGLEDALLLDHTLKMSGQNSNSEGDPTLDDTLAQNEMKITATADGKQEDIKGKGDEMPTLDDLAARCTMFTGLTAMTPCLTAQESFCELLRWWKDKIMESSGLQLTNFNVTMKKRGHRSNANIPAEVAFTAQDESGKPLGYVHFMNSRDGKGGIVAVAVRDVVPMQPQMVVPDFKRPKEPQDVRFTHRSELGLGRSVLSFLGAGTNHGVICRTGSYKWKFNFGPEGQLMAFMTAVDKDKAAKEIRLSTVPHGSQYVPFQPHPESDTVFIIGADRQSPGRCGRGKYIYRSKVTPREFNIWCEVALFLQDIKNDDIVRTEMGDLILDSKYRGKIYFKGFLMSDTTRRGYASLSEKPLRFGYNILRGTPDEGHLSNMLDDWYWGDVELATKFIKKDTIFLLGDHLFLDRSKWYYPTGSRPDPECLKTLSNFGRKAVELRDSYYSMLTPYETVNRKLYEHIPRVLNAEPVSIPDTLFAAVVNKALRSCLSACKHTETLRVMFFDARHVPHWTVLVDGNVVRVPNMWLDQENLGLIHDILGGDELPEDLMSSVTSAVFHLVLKQVPIDKESFDRHKAVVMQRFLGYAREELNSKMLNLSFEPGSGANLANVSWETTFSSKNISNYHVQLHQTETCRHHQNAVLVRDIMPTTLTCINDTCHIQRVFRTQDFRQYCIKDCLLGKEYFGIVYNPDESLSIPLVTSTFTVPMDVSTADDYDVEMVLEDIENLQSRLSS</sequence>